<dbReference type="AlphaFoldDB" id="A0AAV1HH88"/>
<reference evidence="2" key="1">
    <citation type="submission" date="2023-08" db="EMBL/GenBank/DDBJ databases">
        <authorList>
            <person name="Alioto T."/>
            <person name="Alioto T."/>
            <person name="Gomez Garrido J."/>
        </authorList>
    </citation>
    <scope>NUCLEOTIDE SEQUENCE</scope>
</reference>
<keyword evidence="3" id="KW-1185">Reference proteome</keyword>
<protein>
    <submittedName>
        <fullName evidence="2">Uncharacterized protein</fullName>
    </submittedName>
</protein>
<evidence type="ECO:0000313" key="3">
    <source>
        <dbReference type="Proteomes" id="UP001178508"/>
    </source>
</evidence>
<accession>A0AAV1HH88</accession>
<feature type="region of interest" description="Disordered" evidence="1">
    <location>
        <begin position="27"/>
        <end position="46"/>
    </location>
</feature>
<dbReference type="EMBL" id="OY660884">
    <property type="protein sequence ID" value="CAJ1084129.1"/>
    <property type="molecule type" value="Genomic_DNA"/>
</dbReference>
<organism evidence="2 3">
    <name type="scientific">Xyrichtys novacula</name>
    <name type="common">Pearly razorfish</name>
    <name type="synonym">Hemipteronotus novacula</name>
    <dbReference type="NCBI Taxonomy" id="13765"/>
    <lineage>
        <taxon>Eukaryota</taxon>
        <taxon>Metazoa</taxon>
        <taxon>Chordata</taxon>
        <taxon>Craniata</taxon>
        <taxon>Vertebrata</taxon>
        <taxon>Euteleostomi</taxon>
        <taxon>Actinopterygii</taxon>
        <taxon>Neopterygii</taxon>
        <taxon>Teleostei</taxon>
        <taxon>Neoteleostei</taxon>
        <taxon>Acanthomorphata</taxon>
        <taxon>Eupercaria</taxon>
        <taxon>Labriformes</taxon>
        <taxon>Labridae</taxon>
        <taxon>Xyrichtys</taxon>
    </lineage>
</organism>
<name>A0AAV1HH88_XYRNO</name>
<sequence length="122" mass="13436">MLYKWCVLCIPIGSSVEKDALLLSLGTSTHPRREKKERGAGTLWADLSSTQNTSDFRDRKAHELKKWTTKSPQQISLICSLPVSCQTTELLPPPPAPQPGSQSAVVNQSNPINRRLAGKQVD</sequence>
<feature type="region of interest" description="Disordered" evidence="1">
    <location>
        <begin position="89"/>
        <end position="122"/>
    </location>
</feature>
<evidence type="ECO:0000256" key="1">
    <source>
        <dbReference type="SAM" id="MobiDB-lite"/>
    </source>
</evidence>
<evidence type="ECO:0000313" key="2">
    <source>
        <dbReference type="EMBL" id="CAJ1084129.1"/>
    </source>
</evidence>
<dbReference type="Proteomes" id="UP001178508">
    <property type="component" value="Chromosome 21"/>
</dbReference>
<gene>
    <name evidence="2" type="ORF">XNOV1_A020207</name>
</gene>
<proteinExistence type="predicted"/>